<reference evidence="2 3" key="1">
    <citation type="submission" date="2006-10" db="EMBL/GenBank/DDBJ databases">
        <title>Complete sequence of chromosome of Pelobacter propionicus DSM 2379.</title>
        <authorList>
            <consortium name="US DOE Joint Genome Institute"/>
            <person name="Copeland A."/>
            <person name="Lucas S."/>
            <person name="Lapidus A."/>
            <person name="Barry K."/>
            <person name="Detter J.C."/>
            <person name="Glavina del Rio T."/>
            <person name="Hammon N."/>
            <person name="Israni S."/>
            <person name="Dalin E."/>
            <person name="Tice H."/>
            <person name="Pitluck S."/>
            <person name="Saunders E."/>
            <person name="Brettin T."/>
            <person name="Bruce D."/>
            <person name="Han C."/>
            <person name="Tapia R."/>
            <person name="Schmutz J."/>
            <person name="Larimer F."/>
            <person name="Land M."/>
            <person name="Hauser L."/>
            <person name="Kyrpides N."/>
            <person name="Kim E."/>
            <person name="Lovley D."/>
            <person name="Richardson P."/>
        </authorList>
    </citation>
    <scope>NUCLEOTIDE SEQUENCE [LARGE SCALE GENOMIC DNA]</scope>
    <source>
        <strain evidence="3">DSM 2379 / NBRC 103807 / OttBd1</strain>
    </source>
</reference>
<name>A1ARM7_PELPD</name>
<proteinExistence type="predicted"/>
<dbReference type="SUPFAM" id="SSF46689">
    <property type="entry name" value="Homeodomain-like"/>
    <property type="match status" value="2"/>
</dbReference>
<dbReference type="AlphaFoldDB" id="A1ARM7"/>
<feature type="domain" description="Mor transcription activator" evidence="1">
    <location>
        <begin position="13"/>
        <end position="100"/>
    </location>
</feature>
<dbReference type="Pfam" id="PF08765">
    <property type="entry name" value="Mor"/>
    <property type="match status" value="2"/>
</dbReference>
<dbReference type="InterPro" id="IPR009057">
    <property type="entry name" value="Homeodomain-like_sf"/>
</dbReference>
<evidence type="ECO:0000313" key="2">
    <source>
        <dbReference type="EMBL" id="ABK99997.1"/>
    </source>
</evidence>
<dbReference type="eggNOG" id="COG5566">
    <property type="taxonomic scope" value="Bacteria"/>
</dbReference>
<dbReference type="HOGENOM" id="CLU_1061095_0_0_7"/>
<dbReference type="Proteomes" id="UP000006732">
    <property type="component" value="Chromosome"/>
</dbReference>
<dbReference type="RefSeq" id="WP_011736253.1">
    <property type="nucleotide sequence ID" value="NC_008609.1"/>
</dbReference>
<evidence type="ECO:0000313" key="3">
    <source>
        <dbReference type="Proteomes" id="UP000006732"/>
    </source>
</evidence>
<dbReference type="InterPro" id="IPR014875">
    <property type="entry name" value="Mor_transcription_activator"/>
</dbReference>
<organism evidence="2 3">
    <name type="scientific">Pelobacter propionicus (strain DSM 2379 / NBRC 103807 / OttBd1)</name>
    <dbReference type="NCBI Taxonomy" id="338966"/>
    <lineage>
        <taxon>Bacteria</taxon>
        <taxon>Pseudomonadati</taxon>
        <taxon>Thermodesulfobacteriota</taxon>
        <taxon>Desulfuromonadia</taxon>
        <taxon>Desulfuromonadales</taxon>
        <taxon>Desulfuromonadaceae</taxon>
        <taxon>Pelobacter</taxon>
    </lineage>
</organism>
<feature type="domain" description="Mor transcription activator" evidence="1">
    <location>
        <begin position="110"/>
        <end position="203"/>
    </location>
</feature>
<dbReference type="KEGG" id="ppd:Ppro_2391"/>
<dbReference type="PANTHER" id="PTHR37812">
    <property type="entry name" value="MU-LIKE PROPHAGE FLUMU PROTEIN C"/>
    <property type="match status" value="1"/>
</dbReference>
<dbReference type="EMBL" id="CP000482">
    <property type="protein sequence ID" value="ABK99997.1"/>
    <property type="molecule type" value="Genomic_DNA"/>
</dbReference>
<keyword evidence="3" id="KW-1185">Reference proteome</keyword>
<protein>
    <recommendedName>
        <fullName evidence="1">Mor transcription activator domain-containing protein</fullName>
    </recommendedName>
</protein>
<sequence length="262" mass="28864">MTHGKNGKLVEFLILEAVALLERHGEDAKTARRGADAFVERLRCIIGGIQIYIPSGPCERKVNIREEVNNGESIEDLAKRHGLSMMRIYQIIKTTAGKTAPTKQKGDIQAIVIEVARMLIIHGVRPKDAAQAAGGFISILTARFGQQYVYVSKGMRDKVSEKKRQIISQYRAGTPVSTIAENFGTTSAWVGNIIKEQGEISPRQKRSAMTLSRLKKSILDAAPPYRRGQPNEEVYGLLMTAADAVEQARTIATGKSTSDRKE</sequence>
<gene>
    <name evidence="2" type="ordered locus">Ppro_2391</name>
</gene>
<dbReference type="STRING" id="338966.Ppro_2391"/>
<evidence type="ECO:0000259" key="1">
    <source>
        <dbReference type="Pfam" id="PF08765"/>
    </source>
</evidence>
<dbReference type="Gene3D" id="1.10.10.60">
    <property type="entry name" value="Homeodomain-like"/>
    <property type="match status" value="1"/>
</dbReference>
<dbReference type="PANTHER" id="PTHR37812:SF1">
    <property type="entry name" value="MU-LIKE PROPHAGE FLUMU PROTEIN C"/>
    <property type="match status" value="1"/>
</dbReference>
<dbReference type="InterPro" id="IPR052411">
    <property type="entry name" value="c-mor_Regulatory_Protein"/>
</dbReference>
<accession>A1ARM7</accession>